<proteinExistence type="predicted"/>
<evidence type="ECO:0000313" key="2">
    <source>
        <dbReference type="EMBL" id="ODB95840.1"/>
    </source>
</evidence>
<dbReference type="RefSeq" id="WP_069015209.1">
    <property type="nucleotide sequence ID" value="NZ_LVJW01000006.1"/>
</dbReference>
<feature type="transmembrane region" description="Helical" evidence="1">
    <location>
        <begin position="12"/>
        <end position="33"/>
    </location>
</feature>
<keyword evidence="1" id="KW-0812">Transmembrane</keyword>
<feature type="transmembrane region" description="Helical" evidence="1">
    <location>
        <begin position="85"/>
        <end position="110"/>
    </location>
</feature>
<name>A0A1E2UM86_9GAMM</name>
<organism evidence="2 3">
    <name type="scientific">Candidatus Thiodiazotropha endoloripes</name>
    <dbReference type="NCBI Taxonomy" id="1818881"/>
    <lineage>
        <taxon>Bacteria</taxon>
        <taxon>Pseudomonadati</taxon>
        <taxon>Pseudomonadota</taxon>
        <taxon>Gammaproteobacteria</taxon>
        <taxon>Chromatiales</taxon>
        <taxon>Sedimenticolaceae</taxon>
        <taxon>Candidatus Thiodiazotropha</taxon>
    </lineage>
</organism>
<gene>
    <name evidence="2" type="ORF">A3196_03160</name>
</gene>
<dbReference type="EMBL" id="LVJZ01000003">
    <property type="protein sequence ID" value="ODB95840.1"/>
    <property type="molecule type" value="Genomic_DNA"/>
</dbReference>
<reference evidence="2 3" key="1">
    <citation type="submission" date="2016-03" db="EMBL/GenBank/DDBJ databases">
        <title>Chemosynthetic sulphur-oxidizing symbionts of marine invertebrate animals are capable of nitrogen fixation.</title>
        <authorList>
            <person name="Petersen J.M."/>
            <person name="Kemper A."/>
            <person name="Gruber-Vodicka H."/>
            <person name="Cardini U."/>
            <person name="Geest Mvander."/>
            <person name="Kleiner M."/>
            <person name="Bulgheresi S."/>
            <person name="Fussmann M."/>
            <person name="Herbold C."/>
            <person name="Seah B.K.B."/>
            <person name="Antony C.Paul."/>
            <person name="Liu D."/>
            <person name="Belitz A."/>
            <person name="Weber M."/>
        </authorList>
    </citation>
    <scope>NUCLEOTIDE SEQUENCE [LARGE SCALE GENOMIC DNA]</scope>
    <source>
        <strain evidence="2">G_D</strain>
    </source>
</reference>
<keyword evidence="1" id="KW-1133">Transmembrane helix</keyword>
<evidence type="ECO:0000313" key="3">
    <source>
        <dbReference type="Proteomes" id="UP000094849"/>
    </source>
</evidence>
<protein>
    <submittedName>
        <fullName evidence="2">Uncharacterized protein</fullName>
    </submittedName>
</protein>
<comment type="caution">
    <text evidence="2">The sequence shown here is derived from an EMBL/GenBank/DDBJ whole genome shotgun (WGS) entry which is preliminary data.</text>
</comment>
<keyword evidence="3" id="KW-1185">Reference proteome</keyword>
<feature type="transmembrane region" description="Helical" evidence="1">
    <location>
        <begin position="45"/>
        <end position="64"/>
    </location>
</feature>
<sequence length="161" mass="17718">MNSIAIIGLRIISIYQIVIGINAIAGMGIALPIVNSNFKEELSTLQLLSIAMPLLSGIVIWLLSVPISKFVINNKSTEVKLINDVSIVAAGTFLIGVYMAFSQLPTLYFVMGKYNELEYGMESTSIITALKLSSISFVIGLLLMIGHRFFVEVYKWLRRAG</sequence>
<evidence type="ECO:0000256" key="1">
    <source>
        <dbReference type="SAM" id="Phobius"/>
    </source>
</evidence>
<accession>A0A1E2UM86</accession>
<feature type="transmembrane region" description="Helical" evidence="1">
    <location>
        <begin position="130"/>
        <end position="151"/>
    </location>
</feature>
<keyword evidence="1" id="KW-0472">Membrane</keyword>
<dbReference type="Proteomes" id="UP000094849">
    <property type="component" value="Unassembled WGS sequence"/>
</dbReference>
<dbReference type="AlphaFoldDB" id="A0A1E2UM86"/>